<gene>
    <name evidence="1" type="ORF">MNBD_GAMMA15-1018</name>
</gene>
<name>A0A3B0YN91_9ZZZZ</name>
<evidence type="ECO:0000313" key="1">
    <source>
        <dbReference type="EMBL" id="VAW78130.1"/>
    </source>
</evidence>
<protein>
    <submittedName>
        <fullName evidence="1">Uncharacterized protein</fullName>
    </submittedName>
</protein>
<reference evidence="1" key="1">
    <citation type="submission" date="2018-06" db="EMBL/GenBank/DDBJ databases">
        <authorList>
            <person name="Zhirakovskaya E."/>
        </authorList>
    </citation>
    <scope>NUCLEOTIDE SEQUENCE</scope>
</reference>
<dbReference type="AlphaFoldDB" id="A0A3B0YN91"/>
<sequence length="118" mass="13321">MEEQPLKLDDEGIPILEHPVDLNAFSDQPLVTGPDLTDHEIVEQLLGKDRISELINDLTDDLQKMVSWKIEEVLKEELAKLIHDATEQSSAKLSEDIRTQLQLALPELVVKIAKEKTS</sequence>
<accession>A0A3B0YN91</accession>
<organism evidence="1">
    <name type="scientific">hydrothermal vent metagenome</name>
    <dbReference type="NCBI Taxonomy" id="652676"/>
    <lineage>
        <taxon>unclassified sequences</taxon>
        <taxon>metagenomes</taxon>
        <taxon>ecological metagenomes</taxon>
    </lineage>
</organism>
<dbReference type="EMBL" id="UOFN01000089">
    <property type="protein sequence ID" value="VAW78130.1"/>
    <property type="molecule type" value="Genomic_DNA"/>
</dbReference>
<proteinExistence type="predicted"/>